<feature type="transmembrane region" description="Helical" evidence="1">
    <location>
        <begin position="20"/>
        <end position="45"/>
    </location>
</feature>
<keyword evidence="1" id="KW-1133">Transmembrane helix</keyword>
<accession>A0A5C4NGK5</accession>
<sequence length="211" mass="21706">MRTEDLIERLAREEESAVSVRSGVVAAWTPAFLATLVIMLVGWGLRSGLGLALADPLVLAKIALPMLAAAMALAGGLELSRPEGHATRALPGLGALGVAWLGLLTLDLAITPPETWDEALRGQTRLACLLSILALAVLPTAALLAALRRGASPRPALSGALAGLAGGAGAAAIYAFHCPEDAPLFYVTWYGTGIVIASAAGAVLGSRWLRW</sequence>
<keyword evidence="1" id="KW-0472">Membrane</keyword>
<feature type="transmembrane region" description="Helical" evidence="1">
    <location>
        <begin position="122"/>
        <end position="147"/>
    </location>
</feature>
<comment type="caution">
    <text evidence="2">The sequence shown here is derived from an EMBL/GenBank/DDBJ whole genome shotgun (WGS) entry which is preliminary data.</text>
</comment>
<feature type="transmembrane region" description="Helical" evidence="1">
    <location>
        <begin position="159"/>
        <end position="177"/>
    </location>
</feature>
<evidence type="ECO:0000313" key="3">
    <source>
        <dbReference type="Proteomes" id="UP000305709"/>
    </source>
</evidence>
<protein>
    <submittedName>
        <fullName evidence="2">DUF1109 domain-containing protein</fullName>
    </submittedName>
</protein>
<gene>
    <name evidence="2" type="ORF">FHG71_07320</name>
</gene>
<feature type="transmembrane region" description="Helical" evidence="1">
    <location>
        <begin position="89"/>
        <end position="110"/>
    </location>
</feature>
<dbReference type="Proteomes" id="UP000305709">
    <property type="component" value="Unassembled WGS sequence"/>
</dbReference>
<name>A0A5C4NGK5_9RHOB</name>
<dbReference type="InterPro" id="IPR009495">
    <property type="entry name" value="NrsF"/>
</dbReference>
<dbReference type="EMBL" id="VDFV01000005">
    <property type="protein sequence ID" value="TNC73090.1"/>
    <property type="molecule type" value="Genomic_DNA"/>
</dbReference>
<evidence type="ECO:0000256" key="1">
    <source>
        <dbReference type="SAM" id="Phobius"/>
    </source>
</evidence>
<organism evidence="2 3">
    <name type="scientific">Rubellimicrobium roseum</name>
    <dbReference type="NCBI Taxonomy" id="687525"/>
    <lineage>
        <taxon>Bacteria</taxon>
        <taxon>Pseudomonadati</taxon>
        <taxon>Pseudomonadota</taxon>
        <taxon>Alphaproteobacteria</taxon>
        <taxon>Rhodobacterales</taxon>
        <taxon>Roseobacteraceae</taxon>
        <taxon>Rubellimicrobium</taxon>
    </lineage>
</organism>
<reference evidence="2 3" key="1">
    <citation type="submission" date="2019-06" db="EMBL/GenBank/DDBJ databases">
        <authorList>
            <person name="Jiang L."/>
        </authorList>
    </citation>
    <scope>NUCLEOTIDE SEQUENCE [LARGE SCALE GENOMIC DNA]</scope>
    <source>
        <strain evidence="2 3">YIM 48858</strain>
    </source>
</reference>
<feature type="transmembrane region" description="Helical" evidence="1">
    <location>
        <begin position="189"/>
        <end position="209"/>
    </location>
</feature>
<dbReference type="RefSeq" id="WP_139080968.1">
    <property type="nucleotide sequence ID" value="NZ_VDFV01000005.1"/>
</dbReference>
<keyword evidence="3" id="KW-1185">Reference proteome</keyword>
<dbReference type="AlphaFoldDB" id="A0A5C4NGK5"/>
<feature type="transmembrane region" description="Helical" evidence="1">
    <location>
        <begin position="57"/>
        <end position="77"/>
    </location>
</feature>
<proteinExistence type="predicted"/>
<dbReference type="Pfam" id="PF06532">
    <property type="entry name" value="NrsF"/>
    <property type="match status" value="1"/>
</dbReference>
<keyword evidence="1" id="KW-0812">Transmembrane</keyword>
<evidence type="ECO:0000313" key="2">
    <source>
        <dbReference type="EMBL" id="TNC73090.1"/>
    </source>
</evidence>
<dbReference type="OrthoDB" id="7764375at2"/>